<gene>
    <name evidence="1" type="ORF">MUG84_00060</name>
</gene>
<comment type="caution">
    <text evidence="1">The sequence shown here is derived from an EMBL/GenBank/DDBJ whole genome shotgun (WGS) entry which is preliminary data.</text>
</comment>
<accession>A0A9X1WJH8</accession>
<dbReference type="EMBL" id="JALIRP010000001">
    <property type="protein sequence ID" value="MCJ8010133.1"/>
    <property type="molecule type" value="Genomic_DNA"/>
</dbReference>
<evidence type="ECO:0000313" key="2">
    <source>
        <dbReference type="Proteomes" id="UP001139347"/>
    </source>
</evidence>
<name>A0A9X1WJH8_9BACL</name>
<keyword evidence="2" id="KW-1185">Reference proteome</keyword>
<protein>
    <submittedName>
        <fullName evidence="1">Uncharacterized protein</fullName>
    </submittedName>
</protein>
<dbReference type="RefSeq" id="WP_244717274.1">
    <property type="nucleotide sequence ID" value="NZ_JALIRP010000001.1"/>
</dbReference>
<reference evidence="1" key="1">
    <citation type="submission" date="2022-04" db="EMBL/GenBank/DDBJ databases">
        <title>Paenibacillus mangrovi sp. nov., a novel endophytic bacterium isolated from bark of Kandelia candel.</title>
        <authorList>
            <person name="Tuo L."/>
        </authorList>
    </citation>
    <scope>NUCLEOTIDE SEQUENCE</scope>
    <source>
        <strain evidence="1">KQZ6P-2</strain>
    </source>
</reference>
<evidence type="ECO:0000313" key="1">
    <source>
        <dbReference type="EMBL" id="MCJ8010133.1"/>
    </source>
</evidence>
<dbReference type="AlphaFoldDB" id="A0A9X1WJH8"/>
<proteinExistence type="predicted"/>
<organism evidence="1 2">
    <name type="scientific">Paenibacillus mangrovi</name>
    <dbReference type="NCBI Taxonomy" id="2931978"/>
    <lineage>
        <taxon>Bacteria</taxon>
        <taxon>Bacillati</taxon>
        <taxon>Bacillota</taxon>
        <taxon>Bacilli</taxon>
        <taxon>Bacillales</taxon>
        <taxon>Paenibacillaceae</taxon>
        <taxon>Paenibacillus</taxon>
    </lineage>
</organism>
<sequence>MKIEQVVFNLDDPDQIRLHKHLSERRNKSGYLKRLIQRDIDGAFGIPTDFISRSSPSTELDFVAEAFI</sequence>
<dbReference type="Proteomes" id="UP001139347">
    <property type="component" value="Unassembled WGS sequence"/>
</dbReference>